<dbReference type="Proteomes" id="UP001188597">
    <property type="component" value="Unassembled WGS sequence"/>
</dbReference>
<dbReference type="CDD" id="cd00303">
    <property type="entry name" value="retropepsin_like"/>
    <property type="match status" value="1"/>
</dbReference>
<accession>A0AA88VJX5</accession>
<dbReference type="Pfam" id="PF08284">
    <property type="entry name" value="RVP_2"/>
    <property type="match status" value="1"/>
</dbReference>
<comment type="caution">
    <text evidence="1">The sequence shown here is derived from an EMBL/GenBank/DDBJ whole genome shotgun (WGS) entry which is preliminary data.</text>
</comment>
<dbReference type="InterPro" id="IPR021109">
    <property type="entry name" value="Peptidase_aspartic_dom_sf"/>
</dbReference>
<protein>
    <submittedName>
        <fullName evidence="1">Uncharacterized protein</fullName>
    </submittedName>
</protein>
<keyword evidence="2" id="KW-1185">Reference proteome</keyword>
<dbReference type="AlphaFoldDB" id="A0AA88VJX5"/>
<organism evidence="1 2">
    <name type="scientific">Escallonia herrerae</name>
    <dbReference type="NCBI Taxonomy" id="1293975"/>
    <lineage>
        <taxon>Eukaryota</taxon>
        <taxon>Viridiplantae</taxon>
        <taxon>Streptophyta</taxon>
        <taxon>Embryophyta</taxon>
        <taxon>Tracheophyta</taxon>
        <taxon>Spermatophyta</taxon>
        <taxon>Magnoliopsida</taxon>
        <taxon>eudicotyledons</taxon>
        <taxon>Gunneridae</taxon>
        <taxon>Pentapetalae</taxon>
        <taxon>asterids</taxon>
        <taxon>campanulids</taxon>
        <taxon>Escalloniales</taxon>
        <taxon>Escalloniaceae</taxon>
        <taxon>Escallonia</taxon>
    </lineage>
</organism>
<sequence length="145" mass="16161">MEGQPYLNTIRLKGTLNLCPISILIDSGSTHNFIDPKIVIKTHCQPTEIPNTLVTIANGTKVESTAVCKELKWSMQGHDFCSDVKLGFNCLRHQSLLVETLNVSCQGAGSWWYYITLLTKDVCGESYMLRPALPVGSCCLLRYHI</sequence>
<evidence type="ECO:0000313" key="1">
    <source>
        <dbReference type="EMBL" id="KAK3009443.1"/>
    </source>
</evidence>
<dbReference type="Gene3D" id="2.40.70.10">
    <property type="entry name" value="Acid Proteases"/>
    <property type="match status" value="1"/>
</dbReference>
<dbReference type="PROSITE" id="PS00141">
    <property type="entry name" value="ASP_PROTEASE"/>
    <property type="match status" value="1"/>
</dbReference>
<dbReference type="GO" id="GO:0006508">
    <property type="term" value="P:proteolysis"/>
    <property type="evidence" value="ECO:0007669"/>
    <property type="project" value="InterPro"/>
</dbReference>
<name>A0AA88VJX5_9ASTE</name>
<gene>
    <name evidence="1" type="ORF">RJ639_013192</name>
</gene>
<dbReference type="GO" id="GO:0004190">
    <property type="term" value="F:aspartic-type endopeptidase activity"/>
    <property type="evidence" value="ECO:0007669"/>
    <property type="project" value="InterPro"/>
</dbReference>
<evidence type="ECO:0000313" key="2">
    <source>
        <dbReference type="Proteomes" id="UP001188597"/>
    </source>
</evidence>
<proteinExistence type="predicted"/>
<reference evidence="1" key="1">
    <citation type="submission" date="2022-12" db="EMBL/GenBank/DDBJ databases">
        <title>Draft genome assemblies for two species of Escallonia (Escalloniales).</title>
        <authorList>
            <person name="Chanderbali A."/>
            <person name="Dervinis C."/>
            <person name="Anghel I."/>
            <person name="Soltis D."/>
            <person name="Soltis P."/>
            <person name="Zapata F."/>
        </authorList>
    </citation>
    <scope>NUCLEOTIDE SEQUENCE</scope>
    <source>
        <strain evidence="1">UCBG64.0493</strain>
        <tissue evidence="1">Leaf</tissue>
    </source>
</reference>
<dbReference type="InterPro" id="IPR001969">
    <property type="entry name" value="Aspartic_peptidase_AS"/>
</dbReference>
<dbReference type="EMBL" id="JAVXUP010001647">
    <property type="protein sequence ID" value="KAK3009443.1"/>
    <property type="molecule type" value="Genomic_DNA"/>
</dbReference>